<dbReference type="Proteomes" id="UP001172102">
    <property type="component" value="Unassembled WGS sequence"/>
</dbReference>
<comment type="caution">
    <text evidence="2">The sequence shown here is derived from an EMBL/GenBank/DDBJ whole genome shotgun (WGS) entry which is preliminary data.</text>
</comment>
<sequence>MPENWFLLFLLMDLRFVHVDGRWSTVDRSTAAQPCLNASDWPTWNCAFQVRAERLHVWELVRPGATEPWPKRPKMPSLNCKDYHSSSASKKLDPTTYENYQRDRDDYFDLTDEWDDVDKRLQELGEWMQLSIDADIYAAFIGPGKNLCEAYAAFASRHGDQSG</sequence>
<organism evidence="2 3">
    <name type="scientific">Lasiosphaeris hirsuta</name>
    <dbReference type="NCBI Taxonomy" id="260670"/>
    <lineage>
        <taxon>Eukaryota</taxon>
        <taxon>Fungi</taxon>
        <taxon>Dikarya</taxon>
        <taxon>Ascomycota</taxon>
        <taxon>Pezizomycotina</taxon>
        <taxon>Sordariomycetes</taxon>
        <taxon>Sordariomycetidae</taxon>
        <taxon>Sordariales</taxon>
        <taxon>Lasiosphaeriaceae</taxon>
        <taxon>Lasiosphaeris</taxon>
    </lineage>
</organism>
<dbReference type="EMBL" id="JAUKUA010000006">
    <property type="protein sequence ID" value="KAK0708124.1"/>
    <property type="molecule type" value="Genomic_DNA"/>
</dbReference>
<evidence type="ECO:0000256" key="1">
    <source>
        <dbReference type="SAM" id="SignalP"/>
    </source>
</evidence>
<keyword evidence="3" id="KW-1185">Reference proteome</keyword>
<dbReference type="AlphaFoldDB" id="A0AA40DLI5"/>
<protein>
    <submittedName>
        <fullName evidence="2">Uncharacterized protein</fullName>
    </submittedName>
</protein>
<reference evidence="2" key="1">
    <citation type="submission" date="2023-06" db="EMBL/GenBank/DDBJ databases">
        <title>Genome-scale phylogeny and comparative genomics of the fungal order Sordariales.</title>
        <authorList>
            <consortium name="Lawrence Berkeley National Laboratory"/>
            <person name="Hensen N."/>
            <person name="Bonometti L."/>
            <person name="Westerberg I."/>
            <person name="Brannstrom I.O."/>
            <person name="Guillou S."/>
            <person name="Cros-Aarteil S."/>
            <person name="Calhoun S."/>
            <person name="Haridas S."/>
            <person name="Kuo A."/>
            <person name="Mondo S."/>
            <person name="Pangilinan J."/>
            <person name="Riley R."/>
            <person name="Labutti K."/>
            <person name="Andreopoulos B."/>
            <person name="Lipzen A."/>
            <person name="Chen C."/>
            <person name="Yanf M."/>
            <person name="Daum C."/>
            <person name="Ng V."/>
            <person name="Clum A."/>
            <person name="Steindorff A."/>
            <person name="Ohm R."/>
            <person name="Martin F."/>
            <person name="Silar P."/>
            <person name="Natvig D."/>
            <person name="Lalanne C."/>
            <person name="Gautier V."/>
            <person name="Ament-Velasquez S.L."/>
            <person name="Kruys A."/>
            <person name="Hutchinson M.I."/>
            <person name="Powell A.J."/>
            <person name="Barry K."/>
            <person name="Miller A.N."/>
            <person name="Grigoriev I.V."/>
            <person name="Debuchy R."/>
            <person name="Gladieux P."/>
            <person name="Thoren M.H."/>
            <person name="Johannesson H."/>
        </authorList>
    </citation>
    <scope>NUCLEOTIDE SEQUENCE</scope>
    <source>
        <strain evidence="2">SMH4607-1</strain>
    </source>
</reference>
<feature type="chain" id="PRO_5041432428" evidence="1">
    <location>
        <begin position="22"/>
        <end position="163"/>
    </location>
</feature>
<keyword evidence="1" id="KW-0732">Signal</keyword>
<proteinExistence type="predicted"/>
<evidence type="ECO:0000313" key="2">
    <source>
        <dbReference type="EMBL" id="KAK0708124.1"/>
    </source>
</evidence>
<name>A0AA40DLI5_9PEZI</name>
<evidence type="ECO:0000313" key="3">
    <source>
        <dbReference type="Proteomes" id="UP001172102"/>
    </source>
</evidence>
<accession>A0AA40DLI5</accession>
<gene>
    <name evidence="2" type="ORF">B0H67DRAFT_648220</name>
</gene>
<feature type="signal peptide" evidence="1">
    <location>
        <begin position="1"/>
        <end position="21"/>
    </location>
</feature>